<sequence length="329" mass="35259">MYSLSHKNNPASKPFTPKSKFLVQPKLTINTPGDVYEQEADAMADRVMRMSANETMRQPEPTTGLIGKSLQRKCSKCEEEEKKKPIMRKAENGAIGIPVSSSFASSLNASKGGGSPLPSDTRNFMEHAFSVDFSQVRVHTNNQASELSKEINAKAFTTGNNIYFNDAQYNPQTVEGKHLLIHELTHVVQQNPELTSTKIQKKSSNIIQRVITGSGIKLGCSTMGRGSRTCIGSCRAGDNTIGTCYWNVYKRGCACRSNKGAEPGPSERTVPFWVYLYGGALTLALIACFASGVCEAAAIVGAAGAAAAAGIILLLKKSGITVTDGDNIA</sequence>
<evidence type="ECO:0000259" key="2">
    <source>
        <dbReference type="Pfam" id="PF13699"/>
    </source>
</evidence>
<keyword evidence="1" id="KW-0472">Membrane</keyword>
<protein>
    <submittedName>
        <fullName evidence="3">DUF4157 domain-containing protein</fullName>
    </submittedName>
</protein>
<gene>
    <name evidence="3" type="ORF">EI546_08930</name>
</gene>
<dbReference type="Pfam" id="PF13699">
    <property type="entry name" value="eCIS_core"/>
    <property type="match status" value="1"/>
</dbReference>
<accession>A0A410G3K2</accession>
<dbReference type="KEGG" id="aev:EI546_08930"/>
<dbReference type="InterPro" id="IPR025295">
    <property type="entry name" value="eCIS_core_dom"/>
</dbReference>
<dbReference type="OrthoDB" id="4317910at2"/>
<name>A0A410G3K2_9FLAO</name>
<dbReference type="RefSeq" id="WP_128250214.1">
    <property type="nucleotide sequence ID" value="NZ_CP034951.1"/>
</dbReference>
<keyword evidence="1" id="KW-1133">Transmembrane helix</keyword>
<feature type="domain" description="eCIS core" evidence="2">
    <location>
        <begin position="116"/>
        <end position="191"/>
    </location>
</feature>
<dbReference type="AlphaFoldDB" id="A0A410G3K2"/>
<evidence type="ECO:0000313" key="4">
    <source>
        <dbReference type="Proteomes" id="UP000285517"/>
    </source>
</evidence>
<keyword evidence="4" id="KW-1185">Reference proteome</keyword>
<dbReference type="Proteomes" id="UP000285517">
    <property type="component" value="Chromosome"/>
</dbReference>
<proteinExistence type="predicted"/>
<keyword evidence="1" id="KW-0812">Transmembrane</keyword>
<reference evidence="3 4" key="1">
    <citation type="submission" date="2019-01" db="EMBL/GenBank/DDBJ databases">
        <title>Complete genome sequencing of Aequorivita sp. H23M31.</title>
        <authorList>
            <person name="Bae J.-W."/>
        </authorList>
    </citation>
    <scope>NUCLEOTIDE SEQUENCE [LARGE SCALE GENOMIC DNA]</scope>
    <source>
        <strain evidence="3 4">H23M31</strain>
    </source>
</reference>
<organism evidence="3 4">
    <name type="scientific">Aequorivita ciconiae</name>
    <dbReference type="NCBI Taxonomy" id="2494375"/>
    <lineage>
        <taxon>Bacteria</taxon>
        <taxon>Pseudomonadati</taxon>
        <taxon>Bacteroidota</taxon>
        <taxon>Flavobacteriia</taxon>
        <taxon>Flavobacteriales</taxon>
        <taxon>Flavobacteriaceae</taxon>
        <taxon>Aequorivita</taxon>
    </lineage>
</organism>
<evidence type="ECO:0000256" key="1">
    <source>
        <dbReference type="SAM" id="Phobius"/>
    </source>
</evidence>
<dbReference type="EMBL" id="CP034951">
    <property type="protein sequence ID" value="QAA81833.1"/>
    <property type="molecule type" value="Genomic_DNA"/>
</dbReference>
<evidence type="ECO:0000313" key="3">
    <source>
        <dbReference type="EMBL" id="QAA81833.1"/>
    </source>
</evidence>
<feature type="transmembrane region" description="Helical" evidence="1">
    <location>
        <begin position="272"/>
        <end position="292"/>
    </location>
</feature>
<feature type="transmembrane region" description="Helical" evidence="1">
    <location>
        <begin position="298"/>
        <end position="315"/>
    </location>
</feature>